<comment type="caution">
    <text evidence="3">The sequence shown here is derived from an EMBL/GenBank/DDBJ whole genome shotgun (WGS) entry which is preliminary data.</text>
</comment>
<feature type="compositionally biased region" description="Polar residues" evidence="1">
    <location>
        <begin position="52"/>
        <end position="62"/>
    </location>
</feature>
<feature type="domain" description="DPF1-3 N-terminal" evidence="2">
    <location>
        <begin position="99"/>
        <end position="171"/>
    </location>
</feature>
<dbReference type="OrthoDB" id="1903104at2759"/>
<dbReference type="AlphaFoldDB" id="A0A016UF16"/>
<name>A0A016UF16_9BILA</name>
<evidence type="ECO:0000256" key="1">
    <source>
        <dbReference type="SAM" id="MobiDB-lite"/>
    </source>
</evidence>
<feature type="compositionally biased region" description="Low complexity" evidence="1">
    <location>
        <begin position="1"/>
        <end position="27"/>
    </location>
</feature>
<organism evidence="3 4">
    <name type="scientific">Ancylostoma ceylanicum</name>
    <dbReference type="NCBI Taxonomy" id="53326"/>
    <lineage>
        <taxon>Eukaryota</taxon>
        <taxon>Metazoa</taxon>
        <taxon>Ecdysozoa</taxon>
        <taxon>Nematoda</taxon>
        <taxon>Chromadorea</taxon>
        <taxon>Rhabditida</taxon>
        <taxon>Rhabditina</taxon>
        <taxon>Rhabditomorpha</taxon>
        <taxon>Strongyloidea</taxon>
        <taxon>Ancylostomatidae</taxon>
        <taxon>Ancylostomatinae</taxon>
        <taxon>Ancylostoma</taxon>
    </lineage>
</organism>
<dbReference type="EMBL" id="JARK01001380">
    <property type="protein sequence ID" value="EYC13203.1"/>
    <property type="molecule type" value="Genomic_DNA"/>
</dbReference>
<accession>A0A016UF16</accession>
<sequence>MSRTSSCKSAKSSSRSSSSKVRVSSARSSEKVGNVSSSVSLRSSSSRTTASIDTLSSKSGGTCSDAARSKSDVSCDRLDAESGCVLGAVWPPPENMISEGAYIELMKNCSKWNERACNERKARLRYPFFDQQTGTAHRFNPVFYRLPSQRCNATDAHTIVQYVTQRWRRRQSANSSDAIEMKMFLRDNPALDAALNTTAASAPSG</sequence>
<keyword evidence="4" id="KW-1185">Reference proteome</keyword>
<evidence type="ECO:0000313" key="3">
    <source>
        <dbReference type="EMBL" id="EYC13203.1"/>
    </source>
</evidence>
<dbReference type="InterPro" id="IPR025750">
    <property type="entry name" value="DPF1-3_N"/>
</dbReference>
<feature type="compositionally biased region" description="Low complexity" evidence="1">
    <location>
        <begin position="35"/>
        <end position="51"/>
    </location>
</feature>
<protein>
    <recommendedName>
        <fullName evidence="2">DPF1-3 N-terminal domain-containing protein</fullName>
    </recommendedName>
</protein>
<feature type="region of interest" description="Disordered" evidence="1">
    <location>
        <begin position="1"/>
        <end position="68"/>
    </location>
</feature>
<dbReference type="Pfam" id="PF14051">
    <property type="entry name" value="DPF1-3_N"/>
    <property type="match status" value="1"/>
</dbReference>
<dbReference type="Proteomes" id="UP000024635">
    <property type="component" value="Unassembled WGS sequence"/>
</dbReference>
<evidence type="ECO:0000259" key="2">
    <source>
        <dbReference type="Pfam" id="PF14051"/>
    </source>
</evidence>
<reference evidence="4" key="1">
    <citation type="journal article" date="2015" name="Nat. Genet.">
        <title>The genome and transcriptome of the zoonotic hookworm Ancylostoma ceylanicum identify infection-specific gene families.</title>
        <authorList>
            <person name="Schwarz E.M."/>
            <person name="Hu Y."/>
            <person name="Antoshechkin I."/>
            <person name="Miller M.M."/>
            <person name="Sternberg P.W."/>
            <person name="Aroian R.V."/>
        </authorList>
    </citation>
    <scope>NUCLEOTIDE SEQUENCE</scope>
    <source>
        <strain evidence="4">HY135</strain>
    </source>
</reference>
<proteinExistence type="predicted"/>
<gene>
    <name evidence="3" type="primary">Acey_s0044.g1034</name>
    <name evidence="3" type="synonym">Acey-dpff-1</name>
    <name evidence="3" type="ORF">Y032_0044g1034</name>
</gene>
<evidence type="ECO:0000313" key="4">
    <source>
        <dbReference type="Proteomes" id="UP000024635"/>
    </source>
</evidence>